<dbReference type="InterPro" id="IPR057191">
    <property type="entry name" value="DUF7869"/>
</dbReference>
<dbReference type="PANTHER" id="PTHR34415:SF1">
    <property type="entry name" value="INTEGRASE CATALYTIC DOMAIN-CONTAINING PROTEIN"/>
    <property type="match status" value="1"/>
</dbReference>
<feature type="domain" description="DUF7869" evidence="1">
    <location>
        <begin position="67"/>
        <end position="174"/>
    </location>
</feature>
<evidence type="ECO:0000259" key="1">
    <source>
        <dbReference type="Pfam" id="PF25273"/>
    </source>
</evidence>
<evidence type="ECO:0000313" key="2">
    <source>
        <dbReference type="EMBL" id="JAS35527.1"/>
    </source>
</evidence>
<dbReference type="AlphaFoldDB" id="A0A1B6ECA8"/>
<accession>A0A1B6ECA8</accession>
<reference evidence="2" key="1">
    <citation type="submission" date="2015-12" db="EMBL/GenBank/DDBJ databases">
        <title>De novo transcriptome assembly of four potential Pierce s Disease insect vectors from Arizona vineyards.</title>
        <authorList>
            <person name="Tassone E.E."/>
        </authorList>
    </citation>
    <scope>NUCLEOTIDE SEQUENCE</scope>
</reference>
<organism evidence="2">
    <name type="scientific">Clastoptera arizonana</name>
    <name type="common">Arizona spittle bug</name>
    <dbReference type="NCBI Taxonomy" id="38151"/>
    <lineage>
        <taxon>Eukaryota</taxon>
        <taxon>Metazoa</taxon>
        <taxon>Ecdysozoa</taxon>
        <taxon>Arthropoda</taxon>
        <taxon>Hexapoda</taxon>
        <taxon>Insecta</taxon>
        <taxon>Pterygota</taxon>
        <taxon>Neoptera</taxon>
        <taxon>Paraneoptera</taxon>
        <taxon>Hemiptera</taxon>
        <taxon>Auchenorrhyncha</taxon>
        <taxon>Cercopoidea</taxon>
        <taxon>Clastopteridae</taxon>
        <taxon>Clastoptera</taxon>
    </lineage>
</organism>
<protein>
    <recommendedName>
        <fullName evidence="1">DUF7869 domain-containing protein</fullName>
    </recommendedName>
</protein>
<dbReference type="PANTHER" id="PTHR34415">
    <property type="entry name" value="INTEGRASE CATALYTIC DOMAIN-CONTAINING PROTEIN"/>
    <property type="match status" value="1"/>
</dbReference>
<proteinExistence type="predicted"/>
<sequence>VHKLRASTFYEHLRTTKVGVLKLSFDCQKKLPLLKLPDQSNYYSKQLYQYNFTICEGSSKDSQNKQNTFVYTWDESEDNRCSNQIGSVLYHRLTNTNLENIKEIELYADGAAGQNKNSILIIGMLCKTLVKDLPRNIKKITIFFPVTGHSFLPADWIFGRLKKKFRKLKCITSPFDYINAFNEVATVFQLGKDFFCYN</sequence>
<gene>
    <name evidence="2" type="ORF">g.1901</name>
</gene>
<feature type="non-terminal residue" evidence="2">
    <location>
        <position position="1"/>
    </location>
</feature>
<name>A0A1B6ECA8_9HEMI</name>
<dbReference type="EMBL" id="GEDC01001771">
    <property type="protein sequence ID" value="JAS35527.1"/>
    <property type="molecule type" value="Transcribed_RNA"/>
</dbReference>
<dbReference type="Pfam" id="PF25273">
    <property type="entry name" value="DUF7869"/>
    <property type="match status" value="1"/>
</dbReference>